<reference evidence="2" key="1">
    <citation type="journal article" date="2024" name="Int. J. Syst. Evol. Microbiol.">
        <title>Brooklawnia propionicigenes sp. nov., a facultatively anaerobic, propionate-producing bacterium isolated from a methanogenic reactor treating waste from cattle farms.</title>
        <authorList>
            <person name="Akita Y."/>
            <person name="Ueki A."/>
            <person name="Tonouchi A."/>
            <person name="Sugawara Y."/>
            <person name="Honma S."/>
            <person name="Kaku N."/>
            <person name="Ueki K."/>
        </authorList>
    </citation>
    <scope>NUCLEOTIDE SEQUENCE</scope>
    <source>
        <strain evidence="2">SH051</strain>
    </source>
</reference>
<feature type="transmembrane region" description="Helical" evidence="1">
    <location>
        <begin position="79"/>
        <end position="100"/>
    </location>
</feature>
<feature type="transmembrane region" description="Helical" evidence="1">
    <location>
        <begin position="279"/>
        <end position="300"/>
    </location>
</feature>
<evidence type="ECO:0000313" key="2">
    <source>
        <dbReference type="EMBL" id="BEH00950.1"/>
    </source>
</evidence>
<sequence>MSEPISSNPTSVQKPPADGYLNEPESISAWLIRLVKGILVGIGFILPGLSGGVLAVIFRVYDPIIRFLAKPFHRFGKNVLYFIPIGIGAVIGIVLFSVVVDAAFGRFAAQFICLFIGFVVGTFPSLYRTAGRQGRTTTHWIILAVAAVVIFAIMLIGGQSMINVTPNWLVWLGSGALIGLGVIVPGMSPSNFLIYFGLYDKMAAGIKDFDFAVIVPLTLGLIVCVLVFAKAAAWAFDHYYAGMYHFILGMVIGSSLAIFPTVVFPTFTASGLAEANLSLPVALIFAIVMFIVGTIASWLFSKLEDKVAIQREAIEAAAS</sequence>
<dbReference type="PANTHER" id="PTHR37308:SF1">
    <property type="entry name" value="POLYPRENYL-PHOSPHATE TRANSPORTER"/>
    <property type="match status" value="1"/>
</dbReference>
<dbReference type="Pfam" id="PF04018">
    <property type="entry name" value="VCA0040-like"/>
    <property type="match status" value="2"/>
</dbReference>
<accession>A0AAN0KA26</accession>
<evidence type="ECO:0000256" key="1">
    <source>
        <dbReference type="SAM" id="Phobius"/>
    </source>
</evidence>
<gene>
    <name evidence="2" type="ORF">brsh051_02310</name>
</gene>
<feature type="transmembrane region" description="Helical" evidence="1">
    <location>
        <begin position="139"/>
        <end position="162"/>
    </location>
</feature>
<feature type="transmembrane region" description="Helical" evidence="1">
    <location>
        <begin position="168"/>
        <end position="199"/>
    </location>
</feature>
<keyword evidence="1" id="KW-0812">Transmembrane</keyword>
<proteinExistence type="predicted"/>
<feature type="transmembrane region" description="Helical" evidence="1">
    <location>
        <begin position="106"/>
        <end position="127"/>
    </location>
</feature>
<protein>
    <submittedName>
        <fullName evidence="2">DUF368 domain-containing protein</fullName>
    </submittedName>
</protein>
<keyword evidence="3" id="KW-1185">Reference proteome</keyword>
<dbReference type="RefSeq" id="WP_286266787.1">
    <property type="nucleotide sequence ID" value="NZ_AP028056.1"/>
</dbReference>
<organism evidence="2 3">
    <name type="scientific">Brooklawnia propionicigenes</name>
    <dbReference type="NCBI Taxonomy" id="3041175"/>
    <lineage>
        <taxon>Bacteria</taxon>
        <taxon>Bacillati</taxon>
        <taxon>Actinomycetota</taxon>
        <taxon>Actinomycetes</taxon>
        <taxon>Propionibacteriales</taxon>
        <taxon>Propionibacteriaceae</taxon>
        <taxon>Brooklawnia</taxon>
    </lineage>
</organism>
<name>A0AAN0KA26_9ACTN</name>
<evidence type="ECO:0000313" key="3">
    <source>
        <dbReference type="Proteomes" id="UP001431656"/>
    </source>
</evidence>
<feature type="transmembrane region" description="Helical" evidence="1">
    <location>
        <begin position="38"/>
        <end position="58"/>
    </location>
</feature>
<feature type="transmembrane region" description="Helical" evidence="1">
    <location>
        <begin position="242"/>
        <end position="267"/>
    </location>
</feature>
<dbReference type="InterPro" id="IPR007163">
    <property type="entry name" value="VCA0040-like"/>
</dbReference>
<dbReference type="PANTHER" id="PTHR37308">
    <property type="entry name" value="INTEGRAL MEMBRANE PROTEIN"/>
    <property type="match status" value="1"/>
</dbReference>
<keyword evidence="1" id="KW-0472">Membrane</keyword>
<dbReference type="Proteomes" id="UP001431656">
    <property type="component" value="Chromosome"/>
</dbReference>
<dbReference type="KEGG" id="broo:brsh051_02310"/>
<dbReference type="EMBL" id="AP028056">
    <property type="protein sequence ID" value="BEH00950.1"/>
    <property type="molecule type" value="Genomic_DNA"/>
</dbReference>
<dbReference type="AlphaFoldDB" id="A0AAN0KA26"/>
<feature type="transmembrane region" description="Helical" evidence="1">
    <location>
        <begin position="211"/>
        <end position="236"/>
    </location>
</feature>
<keyword evidence="1" id="KW-1133">Transmembrane helix</keyword>